<dbReference type="EMBL" id="JADPIE010000001">
    <property type="protein sequence ID" value="MBF8435858.1"/>
    <property type="molecule type" value="Genomic_DNA"/>
</dbReference>
<proteinExistence type="predicted"/>
<name>A0A931AN45_9FIRM</name>
<protein>
    <submittedName>
        <fullName evidence="1">Uncharacterized protein</fullName>
    </submittedName>
</protein>
<sequence>MAVIRGKLKSDSKKMALMERMVLGSWRGINYIRSSWEQPYTNSESQRENRGRFAEAVKAYQDLSPSDKGRWLELAREIEYGGSGYNLFISWYLGRLN</sequence>
<comment type="caution">
    <text evidence="1">The sequence shown here is derived from an EMBL/GenBank/DDBJ whole genome shotgun (WGS) entry which is preliminary data.</text>
</comment>
<accession>A0A931AN45</accession>
<organism evidence="1 2">
    <name type="scientific">Halonatronomonas betaini</name>
    <dbReference type="NCBI Taxonomy" id="2778430"/>
    <lineage>
        <taxon>Bacteria</taxon>
        <taxon>Bacillati</taxon>
        <taxon>Bacillota</taxon>
        <taxon>Clostridia</taxon>
        <taxon>Halanaerobiales</taxon>
        <taxon>Halarsenatibacteraceae</taxon>
        <taxon>Halonatronomonas</taxon>
    </lineage>
</organism>
<evidence type="ECO:0000313" key="1">
    <source>
        <dbReference type="EMBL" id="MBF8435858.1"/>
    </source>
</evidence>
<dbReference type="RefSeq" id="WP_270452543.1">
    <property type="nucleotide sequence ID" value="NZ_JADPIE010000001.1"/>
</dbReference>
<dbReference type="AlphaFoldDB" id="A0A931AN45"/>
<reference evidence="1" key="1">
    <citation type="submission" date="2020-11" db="EMBL/GenBank/DDBJ databases">
        <title>Halonatronomonas betainensis gen. nov., sp. nov. a novel haloalkaliphilic representative of the family Halanaerobiacae capable of betaine degradation.</title>
        <authorList>
            <person name="Boltyanskaya Y."/>
            <person name="Kevbrin V."/>
            <person name="Detkova E."/>
            <person name="Grouzdev D.S."/>
            <person name="Koziaeva V."/>
            <person name="Zhilina T."/>
        </authorList>
    </citation>
    <scope>NUCLEOTIDE SEQUENCE</scope>
    <source>
        <strain evidence="1">Z-7014</strain>
    </source>
</reference>
<gene>
    <name evidence="1" type="ORF">I0Q91_02090</name>
</gene>
<keyword evidence="2" id="KW-1185">Reference proteome</keyword>
<evidence type="ECO:0000313" key="2">
    <source>
        <dbReference type="Proteomes" id="UP000621436"/>
    </source>
</evidence>
<dbReference type="Proteomes" id="UP000621436">
    <property type="component" value="Unassembled WGS sequence"/>
</dbReference>